<evidence type="ECO:0000256" key="2">
    <source>
        <dbReference type="ARBA" id="ARBA00008970"/>
    </source>
</evidence>
<dbReference type="PANTHER" id="PTHR13362:SF2">
    <property type="entry name" value="SMALL RIBOSOMAL SUBUNIT PROTEIN MS33"/>
    <property type="match status" value="1"/>
</dbReference>
<dbReference type="GO" id="GO:1990904">
    <property type="term" value="C:ribonucleoprotein complex"/>
    <property type="evidence" value="ECO:0007669"/>
    <property type="project" value="UniProtKB-KW"/>
</dbReference>
<keyword evidence="4" id="KW-0496">Mitochondrion</keyword>
<organism evidence="7 8">
    <name type="scientific">Ophiocordyceps sinensis</name>
    <dbReference type="NCBI Taxonomy" id="72228"/>
    <lineage>
        <taxon>Eukaryota</taxon>
        <taxon>Fungi</taxon>
        <taxon>Dikarya</taxon>
        <taxon>Ascomycota</taxon>
        <taxon>Pezizomycotina</taxon>
        <taxon>Sordariomycetes</taxon>
        <taxon>Hypocreomycetidae</taxon>
        <taxon>Hypocreales</taxon>
        <taxon>Ophiocordycipitaceae</taxon>
        <taxon>Ophiocordyceps</taxon>
    </lineage>
</organism>
<evidence type="ECO:0000313" key="8">
    <source>
        <dbReference type="Proteomes" id="UP000557566"/>
    </source>
</evidence>
<comment type="caution">
    <text evidence="7">The sequence shown here is derived from an EMBL/GenBank/DDBJ whole genome shotgun (WGS) entry which is preliminary data.</text>
</comment>
<sequence>MSVPRARMLDLLKAQCQIFATIYNPEGTRMGNKVLRQRLKGPALAAYYPRKTATIRDVKKAFGPVLATWDEQEEDRFEYIEELKLRGKSAPKKKKGPPVVLGKKKK</sequence>
<evidence type="ECO:0000256" key="4">
    <source>
        <dbReference type="ARBA" id="ARBA00023128"/>
    </source>
</evidence>
<evidence type="ECO:0000256" key="3">
    <source>
        <dbReference type="ARBA" id="ARBA00022980"/>
    </source>
</evidence>
<evidence type="ECO:0000256" key="1">
    <source>
        <dbReference type="ARBA" id="ARBA00004173"/>
    </source>
</evidence>
<keyword evidence="5" id="KW-0687">Ribonucleoprotein</keyword>
<reference evidence="7 8" key="1">
    <citation type="journal article" date="2020" name="Genome Biol. Evol.">
        <title>A new high-quality draft genome assembly of the Chinese cordyceps Ophiocordyceps sinensis.</title>
        <authorList>
            <person name="Shu R."/>
            <person name="Zhang J."/>
            <person name="Meng Q."/>
            <person name="Zhang H."/>
            <person name="Zhou G."/>
            <person name="Li M."/>
            <person name="Wu P."/>
            <person name="Zhao Y."/>
            <person name="Chen C."/>
            <person name="Qin Q."/>
        </authorList>
    </citation>
    <scope>NUCLEOTIDE SEQUENCE [LARGE SCALE GENOMIC DNA]</scope>
    <source>
        <strain evidence="7 8">IOZ07</strain>
    </source>
</reference>
<gene>
    <name evidence="7" type="ORF">G6O67_001465</name>
</gene>
<evidence type="ECO:0000256" key="5">
    <source>
        <dbReference type="ARBA" id="ARBA00023274"/>
    </source>
</evidence>
<comment type="subcellular location">
    <subcellularLocation>
        <location evidence="1">Mitochondrion</location>
    </subcellularLocation>
</comment>
<dbReference type="OrthoDB" id="2257454at2759"/>
<dbReference type="AlphaFoldDB" id="A0A8H4PXD9"/>
<dbReference type="GO" id="GO:0005739">
    <property type="term" value="C:mitochondrion"/>
    <property type="evidence" value="ECO:0007669"/>
    <property type="project" value="UniProtKB-SubCell"/>
</dbReference>
<proteinExistence type="inferred from homology"/>
<dbReference type="Pfam" id="PF08293">
    <property type="entry name" value="MRP-S33"/>
    <property type="match status" value="1"/>
</dbReference>
<dbReference type="EMBL" id="JAAVMX010000002">
    <property type="protein sequence ID" value="KAF4512306.1"/>
    <property type="molecule type" value="Genomic_DNA"/>
</dbReference>
<protein>
    <recommendedName>
        <fullName evidence="6">Small ribosomal subunit protein mS33</fullName>
    </recommendedName>
</protein>
<dbReference type="Proteomes" id="UP000557566">
    <property type="component" value="Unassembled WGS sequence"/>
</dbReference>
<dbReference type="InterPro" id="IPR013219">
    <property type="entry name" value="Ribosomal_mS33"/>
</dbReference>
<keyword evidence="8" id="KW-1185">Reference proteome</keyword>
<dbReference type="GO" id="GO:0005840">
    <property type="term" value="C:ribosome"/>
    <property type="evidence" value="ECO:0007669"/>
    <property type="project" value="UniProtKB-KW"/>
</dbReference>
<keyword evidence="3" id="KW-0689">Ribosomal protein</keyword>
<accession>A0A8H4PXD9</accession>
<dbReference type="PANTHER" id="PTHR13362">
    <property type="entry name" value="MITOCHONDRIAL RIBOSOMAL PROTEIN S33"/>
    <property type="match status" value="1"/>
</dbReference>
<evidence type="ECO:0000313" key="7">
    <source>
        <dbReference type="EMBL" id="KAF4512306.1"/>
    </source>
</evidence>
<name>A0A8H4PXD9_9HYPO</name>
<evidence type="ECO:0000256" key="6">
    <source>
        <dbReference type="ARBA" id="ARBA00035132"/>
    </source>
</evidence>
<comment type="similarity">
    <text evidence="2">Belongs to the mitochondrion-specific ribosomal protein mS33 family.</text>
</comment>